<accession>A0ABT8KPJ4</accession>
<gene>
    <name evidence="1" type="ORF">QQ008_11250</name>
</gene>
<comment type="caution">
    <text evidence="1">The sequence shown here is derived from an EMBL/GenBank/DDBJ whole genome shotgun (WGS) entry which is preliminary data.</text>
</comment>
<evidence type="ECO:0000313" key="2">
    <source>
        <dbReference type="Proteomes" id="UP001172082"/>
    </source>
</evidence>
<evidence type="ECO:0000313" key="1">
    <source>
        <dbReference type="EMBL" id="MDN5201947.1"/>
    </source>
</evidence>
<keyword evidence="2" id="KW-1185">Reference proteome</keyword>
<reference evidence="1" key="1">
    <citation type="submission" date="2023-06" db="EMBL/GenBank/DDBJ databases">
        <title>Genomic of Parafulvivirga corallium.</title>
        <authorList>
            <person name="Wang G."/>
        </authorList>
    </citation>
    <scope>NUCLEOTIDE SEQUENCE</scope>
    <source>
        <strain evidence="1">BMA10</strain>
    </source>
</reference>
<dbReference type="RefSeq" id="WP_346751971.1">
    <property type="nucleotide sequence ID" value="NZ_JAUJEA010000003.1"/>
</dbReference>
<dbReference type="EMBL" id="JAUJEA010000003">
    <property type="protein sequence ID" value="MDN5201947.1"/>
    <property type="molecule type" value="Genomic_DNA"/>
</dbReference>
<sequence>MRTSLNEIKRIEAHVFKQSPTGDQLAFEAQLMLDNELRQKVQWQKKAYNLIHAYGREQLRSEIEAVHKKLFTTRKYDHFRQKILRIFNR</sequence>
<organism evidence="1 2">
    <name type="scientific">Splendidivirga corallicola</name>
    <dbReference type="NCBI Taxonomy" id="3051826"/>
    <lineage>
        <taxon>Bacteria</taxon>
        <taxon>Pseudomonadati</taxon>
        <taxon>Bacteroidota</taxon>
        <taxon>Cytophagia</taxon>
        <taxon>Cytophagales</taxon>
        <taxon>Splendidivirgaceae</taxon>
        <taxon>Splendidivirga</taxon>
    </lineage>
</organism>
<protein>
    <submittedName>
        <fullName evidence="1">Uncharacterized protein</fullName>
    </submittedName>
</protein>
<name>A0ABT8KPJ4_9BACT</name>
<proteinExistence type="predicted"/>
<dbReference type="Proteomes" id="UP001172082">
    <property type="component" value="Unassembled WGS sequence"/>
</dbReference>